<evidence type="ECO:0000313" key="5">
    <source>
        <dbReference type="Proteomes" id="UP001208570"/>
    </source>
</evidence>
<dbReference type="EMBL" id="JAODUP010000119">
    <property type="protein sequence ID" value="KAK2161296.1"/>
    <property type="molecule type" value="Genomic_DNA"/>
</dbReference>
<keyword evidence="2" id="KW-0472">Membrane</keyword>
<evidence type="ECO:0000256" key="1">
    <source>
        <dbReference type="SAM" id="MobiDB-lite"/>
    </source>
</evidence>
<sequence>MECLMEWLILTLLALIRHTESRTGRGGGSASRCPEDDFSPPETKYKHPGYTWVNYMLYSLFGLITLAMVTYIVFIHVMRHVRSNNRRRAIELTQQNRPNSSRSDEVITSREIRIS</sequence>
<keyword evidence="2" id="KW-0812">Transmembrane</keyword>
<feature type="transmembrane region" description="Helical" evidence="2">
    <location>
        <begin position="55"/>
        <end position="78"/>
    </location>
</feature>
<dbReference type="Proteomes" id="UP001208570">
    <property type="component" value="Unassembled WGS sequence"/>
</dbReference>
<protein>
    <submittedName>
        <fullName evidence="4">Uncharacterized protein</fullName>
    </submittedName>
</protein>
<feature type="region of interest" description="Disordered" evidence="1">
    <location>
        <begin position="89"/>
        <end position="115"/>
    </location>
</feature>
<evidence type="ECO:0000313" key="4">
    <source>
        <dbReference type="EMBL" id="KAK2161296.1"/>
    </source>
</evidence>
<feature type="signal peptide" evidence="3">
    <location>
        <begin position="1"/>
        <end position="21"/>
    </location>
</feature>
<organism evidence="4 5">
    <name type="scientific">Paralvinella palmiformis</name>
    <dbReference type="NCBI Taxonomy" id="53620"/>
    <lineage>
        <taxon>Eukaryota</taxon>
        <taxon>Metazoa</taxon>
        <taxon>Spiralia</taxon>
        <taxon>Lophotrochozoa</taxon>
        <taxon>Annelida</taxon>
        <taxon>Polychaeta</taxon>
        <taxon>Sedentaria</taxon>
        <taxon>Canalipalpata</taxon>
        <taxon>Terebellida</taxon>
        <taxon>Terebelliformia</taxon>
        <taxon>Alvinellidae</taxon>
        <taxon>Paralvinella</taxon>
    </lineage>
</organism>
<feature type="compositionally biased region" description="Basic and acidic residues" evidence="1">
    <location>
        <begin position="102"/>
        <end position="115"/>
    </location>
</feature>
<feature type="region of interest" description="Disordered" evidence="1">
    <location>
        <begin position="21"/>
        <end position="40"/>
    </location>
</feature>
<evidence type="ECO:0000256" key="3">
    <source>
        <dbReference type="SAM" id="SignalP"/>
    </source>
</evidence>
<keyword evidence="2" id="KW-1133">Transmembrane helix</keyword>
<keyword evidence="3" id="KW-0732">Signal</keyword>
<name>A0AAD9JY20_9ANNE</name>
<keyword evidence="5" id="KW-1185">Reference proteome</keyword>
<accession>A0AAD9JY20</accession>
<comment type="caution">
    <text evidence="4">The sequence shown here is derived from an EMBL/GenBank/DDBJ whole genome shotgun (WGS) entry which is preliminary data.</text>
</comment>
<evidence type="ECO:0000256" key="2">
    <source>
        <dbReference type="SAM" id="Phobius"/>
    </source>
</evidence>
<gene>
    <name evidence="4" type="ORF">LSH36_119g08011</name>
</gene>
<feature type="compositionally biased region" description="Polar residues" evidence="1">
    <location>
        <begin position="92"/>
        <end position="101"/>
    </location>
</feature>
<proteinExistence type="predicted"/>
<feature type="chain" id="PRO_5041901501" evidence="3">
    <location>
        <begin position="22"/>
        <end position="115"/>
    </location>
</feature>
<dbReference type="AlphaFoldDB" id="A0AAD9JY20"/>
<reference evidence="4" key="1">
    <citation type="journal article" date="2023" name="Mol. Biol. Evol.">
        <title>Third-Generation Sequencing Reveals the Adaptive Role of the Epigenome in Three Deep-Sea Polychaetes.</title>
        <authorList>
            <person name="Perez M."/>
            <person name="Aroh O."/>
            <person name="Sun Y."/>
            <person name="Lan Y."/>
            <person name="Juniper S.K."/>
            <person name="Young C.R."/>
            <person name="Angers B."/>
            <person name="Qian P.Y."/>
        </authorList>
    </citation>
    <scope>NUCLEOTIDE SEQUENCE</scope>
    <source>
        <strain evidence="4">P08H-3</strain>
    </source>
</reference>